<accession>A0A225UVP0</accession>
<dbReference type="Proteomes" id="UP000198211">
    <property type="component" value="Unassembled WGS sequence"/>
</dbReference>
<gene>
    <name evidence="2" type="ORF">PHMEG_00032679</name>
</gene>
<sequence length="64" mass="6587">MARVPTAPKEAVASDARVMDKENKTNGTDGDGISQGQACVGPPDERVGRDSSVLQALLCGTVDT</sequence>
<organism evidence="2 3">
    <name type="scientific">Phytophthora megakarya</name>
    <dbReference type="NCBI Taxonomy" id="4795"/>
    <lineage>
        <taxon>Eukaryota</taxon>
        <taxon>Sar</taxon>
        <taxon>Stramenopiles</taxon>
        <taxon>Oomycota</taxon>
        <taxon>Peronosporomycetes</taxon>
        <taxon>Peronosporales</taxon>
        <taxon>Peronosporaceae</taxon>
        <taxon>Phytophthora</taxon>
    </lineage>
</organism>
<evidence type="ECO:0000313" key="2">
    <source>
        <dbReference type="EMBL" id="OWY96927.1"/>
    </source>
</evidence>
<evidence type="ECO:0000256" key="1">
    <source>
        <dbReference type="SAM" id="MobiDB-lite"/>
    </source>
</evidence>
<evidence type="ECO:0000313" key="3">
    <source>
        <dbReference type="Proteomes" id="UP000198211"/>
    </source>
</evidence>
<proteinExistence type="predicted"/>
<name>A0A225UVP0_9STRA</name>
<dbReference type="EMBL" id="NBNE01011051">
    <property type="protein sequence ID" value="OWY96927.1"/>
    <property type="molecule type" value="Genomic_DNA"/>
</dbReference>
<comment type="caution">
    <text evidence="2">The sequence shown here is derived from an EMBL/GenBank/DDBJ whole genome shotgun (WGS) entry which is preliminary data.</text>
</comment>
<reference evidence="3" key="1">
    <citation type="submission" date="2017-03" db="EMBL/GenBank/DDBJ databases">
        <title>Phytopthora megakarya and P. palmivora, two closely related causual agents of cacao black pod achieved similar genome size and gene model numbers by different mechanisms.</title>
        <authorList>
            <person name="Ali S."/>
            <person name="Shao J."/>
            <person name="Larry D.J."/>
            <person name="Kronmiller B."/>
            <person name="Shen D."/>
            <person name="Strem M.D."/>
            <person name="Melnick R.L."/>
            <person name="Guiltinan M.J."/>
            <person name="Tyler B.M."/>
            <person name="Meinhardt L.W."/>
            <person name="Bailey B.A."/>
        </authorList>
    </citation>
    <scope>NUCLEOTIDE SEQUENCE [LARGE SCALE GENOMIC DNA]</scope>
    <source>
        <strain evidence="3">zdho120</strain>
    </source>
</reference>
<protein>
    <submittedName>
        <fullName evidence="2">Uncharacterized protein</fullName>
    </submittedName>
</protein>
<keyword evidence="3" id="KW-1185">Reference proteome</keyword>
<feature type="region of interest" description="Disordered" evidence="1">
    <location>
        <begin position="1"/>
        <end position="48"/>
    </location>
</feature>
<dbReference type="AlphaFoldDB" id="A0A225UVP0"/>